<keyword evidence="3" id="KW-1185">Reference proteome</keyword>
<evidence type="ECO:0000256" key="1">
    <source>
        <dbReference type="SAM" id="Phobius"/>
    </source>
</evidence>
<comment type="caution">
    <text evidence="2">The sequence shown here is derived from an EMBL/GenBank/DDBJ whole genome shotgun (WGS) entry which is preliminary data.</text>
</comment>
<keyword evidence="1" id="KW-0812">Transmembrane</keyword>
<feature type="transmembrane region" description="Helical" evidence="1">
    <location>
        <begin position="29"/>
        <end position="46"/>
    </location>
</feature>
<accession>A0ABU4G5E1</accession>
<organism evidence="2 3">
    <name type="scientific">Sporosarcina saromensis</name>
    <dbReference type="NCBI Taxonomy" id="359365"/>
    <lineage>
        <taxon>Bacteria</taxon>
        <taxon>Bacillati</taxon>
        <taxon>Bacillota</taxon>
        <taxon>Bacilli</taxon>
        <taxon>Bacillales</taxon>
        <taxon>Caryophanaceae</taxon>
        <taxon>Sporosarcina</taxon>
    </lineage>
</organism>
<sequence>MTNKELAYRNYKSWRDLIKHRTKGKKVGMIRRLFILLMSGGWKYLIKSAYYATKFVRVKMILSKRDANEDALYDELRDEFKERYLKENAVNNC</sequence>
<name>A0ABU4G5E1_9BACL</name>
<reference evidence="2 3" key="1">
    <citation type="submission" date="2023-06" db="EMBL/GenBank/DDBJ databases">
        <title>Sporosarcina sp. nov., isolated from Korean traditional fermented seafood 'Jeotgal'.</title>
        <authorList>
            <person name="Yang A.I."/>
            <person name="Shin N.-R."/>
        </authorList>
    </citation>
    <scope>NUCLEOTIDE SEQUENCE [LARGE SCALE GENOMIC DNA]</scope>
    <source>
        <strain evidence="2 3">KCTC13119</strain>
    </source>
</reference>
<evidence type="ECO:0000313" key="2">
    <source>
        <dbReference type="EMBL" id="MDW0112171.1"/>
    </source>
</evidence>
<evidence type="ECO:0000313" key="3">
    <source>
        <dbReference type="Proteomes" id="UP001282284"/>
    </source>
</evidence>
<keyword evidence="1" id="KW-1133">Transmembrane helix</keyword>
<protein>
    <submittedName>
        <fullName evidence="2">Uncharacterized protein</fullName>
    </submittedName>
</protein>
<proteinExistence type="predicted"/>
<gene>
    <name evidence="2" type="ORF">QT711_03170</name>
</gene>
<keyword evidence="1" id="KW-0472">Membrane</keyword>
<dbReference type="EMBL" id="JAUBDI010000002">
    <property type="protein sequence ID" value="MDW0112171.1"/>
    <property type="molecule type" value="Genomic_DNA"/>
</dbReference>
<dbReference type="RefSeq" id="WP_317942065.1">
    <property type="nucleotide sequence ID" value="NZ_JAUBDI010000002.1"/>
</dbReference>
<dbReference type="Proteomes" id="UP001282284">
    <property type="component" value="Unassembled WGS sequence"/>
</dbReference>